<evidence type="ECO:0000256" key="1">
    <source>
        <dbReference type="SAM" id="Phobius"/>
    </source>
</evidence>
<sequence length="212" mass="24491">MPNLTFSFWSLIPAVVFSFFSFWRRLKEDYQEEAIFGLSLLLLTGLSVVAVLTSLFIKINGVVFPIVYFGAALILKVWALKTKSNLWEIFDALTLPLFYLLFFAGIGSFLSSNNFWDLKYLGAALVSCLVYLLSKNKYRSFSWYKSGKTGFLFWEASFVIFLLLSVLAFIDTNVLYFEGIIFILLTIASVEVIYYRAERNLKNDLKKLFRKK</sequence>
<dbReference type="AlphaFoldDB" id="A0A2H0WP12"/>
<accession>A0A2H0WP12</accession>
<organism evidence="2 3">
    <name type="scientific">Candidatus Shapirobacteria bacterium CG09_land_8_20_14_0_10_39_12</name>
    <dbReference type="NCBI Taxonomy" id="1974885"/>
    <lineage>
        <taxon>Bacteria</taxon>
        <taxon>Candidatus Shapironibacteriota</taxon>
    </lineage>
</organism>
<feature type="transmembrane region" description="Helical" evidence="1">
    <location>
        <begin position="62"/>
        <end position="80"/>
    </location>
</feature>
<keyword evidence="1" id="KW-0472">Membrane</keyword>
<feature type="transmembrane region" description="Helical" evidence="1">
    <location>
        <begin position="176"/>
        <end position="197"/>
    </location>
</feature>
<evidence type="ECO:0000313" key="3">
    <source>
        <dbReference type="Proteomes" id="UP000230775"/>
    </source>
</evidence>
<feature type="transmembrane region" description="Helical" evidence="1">
    <location>
        <begin position="150"/>
        <end position="170"/>
    </location>
</feature>
<feature type="transmembrane region" description="Helical" evidence="1">
    <location>
        <begin position="92"/>
        <end position="112"/>
    </location>
</feature>
<feature type="transmembrane region" description="Helical" evidence="1">
    <location>
        <begin position="118"/>
        <end position="134"/>
    </location>
</feature>
<proteinExistence type="predicted"/>
<keyword evidence="1" id="KW-0812">Transmembrane</keyword>
<evidence type="ECO:0000313" key="2">
    <source>
        <dbReference type="EMBL" id="PIS14386.1"/>
    </source>
</evidence>
<dbReference type="Proteomes" id="UP000230775">
    <property type="component" value="Unassembled WGS sequence"/>
</dbReference>
<gene>
    <name evidence="2" type="ORF">COT64_02930</name>
</gene>
<protein>
    <submittedName>
        <fullName evidence="2">Uncharacterized protein</fullName>
    </submittedName>
</protein>
<comment type="caution">
    <text evidence="2">The sequence shown here is derived from an EMBL/GenBank/DDBJ whole genome shotgun (WGS) entry which is preliminary data.</text>
</comment>
<dbReference type="EMBL" id="PEZI01000061">
    <property type="protein sequence ID" value="PIS14386.1"/>
    <property type="molecule type" value="Genomic_DNA"/>
</dbReference>
<reference evidence="3" key="1">
    <citation type="submission" date="2017-09" db="EMBL/GenBank/DDBJ databases">
        <title>Depth-based differentiation of microbial function through sediment-hosted aquifers and enrichment of novel symbionts in the deep terrestrial subsurface.</title>
        <authorList>
            <person name="Probst A.J."/>
            <person name="Ladd B."/>
            <person name="Jarett J.K."/>
            <person name="Geller-Mcgrath D.E."/>
            <person name="Sieber C.M.K."/>
            <person name="Emerson J.B."/>
            <person name="Anantharaman K."/>
            <person name="Thomas B.C."/>
            <person name="Malmstrom R."/>
            <person name="Stieglmeier M."/>
            <person name="Klingl A."/>
            <person name="Woyke T."/>
            <person name="Ryan C.M."/>
            <person name="Banfield J.F."/>
        </authorList>
    </citation>
    <scope>NUCLEOTIDE SEQUENCE [LARGE SCALE GENOMIC DNA]</scope>
</reference>
<feature type="transmembrane region" description="Helical" evidence="1">
    <location>
        <begin position="35"/>
        <end position="56"/>
    </location>
</feature>
<feature type="transmembrane region" description="Helical" evidence="1">
    <location>
        <begin position="6"/>
        <end position="23"/>
    </location>
</feature>
<name>A0A2H0WP12_9BACT</name>
<keyword evidence="1" id="KW-1133">Transmembrane helix</keyword>